<dbReference type="PROSITE" id="PS51257">
    <property type="entry name" value="PROKAR_LIPOPROTEIN"/>
    <property type="match status" value="1"/>
</dbReference>
<gene>
    <name evidence="4" type="ORF">M0G41_18285</name>
</gene>
<evidence type="ECO:0000259" key="3">
    <source>
        <dbReference type="Pfam" id="PF08212"/>
    </source>
</evidence>
<dbReference type="PANTHER" id="PTHR10612">
    <property type="entry name" value="APOLIPOPROTEIN D"/>
    <property type="match status" value="1"/>
</dbReference>
<reference evidence="4" key="1">
    <citation type="submission" date="2022-04" db="EMBL/GenBank/DDBJ databases">
        <title>Lysobacter sp. CAU 1642 isolated from sea sand.</title>
        <authorList>
            <person name="Kim W."/>
        </authorList>
    </citation>
    <scope>NUCLEOTIDE SEQUENCE</scope>
    <source>
        <strain evidence="4">CAU 1642</strain>
    </source>
</reference>
<dbReference type="Gene3D" id="2.40.128.20">
    <property type="match status" value="1"/>
</dbReference>
<dbReference type="PIRSF" id="PIRSF036893">
    <property type="entry name" value="Lipocalin_ApoD"/>
    <property type="match status" value="1"/>
</dbReference>
<dbReference type="InterPro" id="IPR012674">
    <property type="entry name" value="Calycin"/>
</dbReference>
<keyword evidence="2" id="KW-0446">Lipid-binding</keyword>
<comment type="function">
    <text evidence="2">Involved in the storage or transport of lipids necessary for membrane maintenance under stressful conditions. Displays a binding preference for lysophospholipids.</text>
</comment>
<dbReference type="Proteomes" id="UP001431449">
    <property type="component" value="Unassembled WGS sequence"/>
</dbReference>
<comment type="similarity">
    <text evidence="1 2">Belongs to the calycin superfamily. Lipocalin family.</text>
</comment>
<dbReference type="SUPFAM" id="SSF50814">
    <property type="entry name" value="Lipocalins"/>
    <property type="match status" value="1"/>
</dbReference>
<dbReference type="InterPro" id="IPR047202">
    <property type="entry name" value="Lipocalin_Blc-like_dom"/>
</dbReference>
<name>A0ABT0GM62_9GAMM</name>
<feature type="signal peptide" evidence="2">
    <location>
        <begin position="1"/>
        <end position="18"/>
    </location>
</feature>
<keyword evidence="2" id="KW-0449">Lipoprotein</keyword>
<proteinExistence type="inferred from homology"/>
<evidence type="ECO:0000313" key="4">
    <source>
        <dbReference type="EMBL" id="MCK7595600.1"/>
    </source>
</evidence>
<organism evidence="4 5">
    <name type="scientific">Pseudomarimonas salicorniae</name>
    <dbReference type="NCBI Taxonomy" id="2933270"/>
    <lineage>
        <taxon>Bacteria</taxon>
        <taxon>Pseudomonadati</taxon>
        <taxon>Pseudomonadota</taxon>
        <taxon>Gammaproteobacteria</taxon>
        <taxon>Lysobacterales</taxon>
        <taxon>Lysobacteraceae</taxon>
        <taxon>Pseudomarimonas</taxon>
    </lineage>
</organism>
<evidence type="ECO:0000256" key="1">
    <source>
        <dbReference type="ARBA" id="ARBA00006889"/>
    </source>
</evidence>
<comment type="caution">
    <text evidence="4">The sequence shown here is derived from an EMBL/GenBank/DDBJ whole genome shotgun (WGS) entry which is preliminary data.</text>
</comment>
<dbReference type="InterPro" id="IPR002446">
    <property type="entry name" value="Lipocalin_bac"/>
</dbReference>
<evidence type="ECO:0000256" key="2">
    <source>
        <dbReference type="PIRNR" id="PIRNR036893"/>
    </source>
</evidence>
<keyword evidence="2" id="KW-0732">Signal</keyword>
<protein>
    <recommendedName>
        <fullName evidence="2">Outer membrane lipoprotein Blc</fullName>
    </recommendedName>
</protein>
<dbReference type="CDD" id="cd19438">
    <property type="entry name" value="lipocalin_Blc-like"/>
    <property type="match status" value="1"/>
</dbReference>
<dbReference type="EMBL" id="JALNMH010000023">
    <property type="protein sequence ID" value="MCK7595600.1"/>
    <property type="molecule type" value="Genomic_DNA"/>
</dbReference>
<feature type="domain" description="Lipocalin/cytosolic fatty-acid binding" evidence="3">
    <location>
        <begin position="29"/>
        <end position="169"/>
    </location>
</feature>
<comment type="subcellular location">
    <subcellularLocation>
        <location evidence="2">Cell outer membrane</location>
    </subcellularLocation>
</comment>
<keyword evidence="2" id="KW-0998">Cell outer membrane</keyword>
<accession>A0ABT0GM62</accession>
<dbReference type="InterPro" id="IPR022271">
    <property type="entry name" value="Lipocalin_ApoD"/>
</dbReference>
<comment type="subunit">
    <text evidence="2">Homodimer.</text>
</comment>
<keyword evidence="5" id="KW-1185">Reference proteome</keyword>
<dbReference type="InterPro" id="IPR000566">
    <property type="entry name" value="Lipocln_cytosolic_FA-bd_dom"/>
</dbReference>
<evidence type="ECO:0000313" key="5">
    <source>
        <dbReference type="Proteomes" id="UP001431449"/>
    </source>
</evidence>
<dbReference type="RefSeq" id="WP_248211654.1">
    <property type="nucleotide sequence ID" value="NZ_JALNMH010000023.1"/>
</dbReference>
<dbReference type="PANTHER" id="PTHR10612:SF34">
    <property type="entry name" value="APOLIPOPROTEIN D"/>
    <property type="match status" value="1"/>
</dbReference>
<feature type="chain" id="PRO_5045017690" description="Outer membrane lipoprotein Blc" evidence="2">
    <location>
        <begin position="19"/>
        <end position="180"/>
    </location>
</feature>
<sequence length="180" mass="20823">MRLLPPILALFLLGCASAPPRDLPPLAEVDLPRFMGAWHVIANVPYWLEEGKVATRDEYRLREDGRIENVYVFRRGFDRPEKRWEGVSTVQPGSDGARWSVQFVWPFSADLEVLEIDPDYQWALLSNPRRSLAWLLARDPAMSEARYAELVQRFRRHAVDPARLLRVPQFPEQVGQPGFQ</sequence>
<dbReference type="Pfam" id="PF08212">
    <property type="entry name" value="Lipocalin_2"/>
    <property type="match status" value="1"/>
</dbReference>
<dbReference type="PRINTS" id="PR01171">
    <property type="entry name" value="BCTLIPOCALIN"/>
</dbReference>
<keyword evidence="2" id="KW-0472">Membrane</keyword>